<evidence type="ECO:0000313" key="2">
    <source>
        <dbReference type="EMBL" id="MFD3001978.1"/>
    </source>
</evidence>
<accession>A0ABW6BY22</accession>
<keyword evidence="2" id="KW-0808">Transferase</keyword>
<name>A0ABW6BY22_9BACT</name>
<dbReference type="EMBL" id="JBHUOX010000013">
    <property type="protein sequence ID" value="MFD3001978.1"/>
    <property type="molecule type" value="Genomic_DNA"/>
</dbReference>
<dbReference type="NCBIfam" id="TIGR00125">
    <property type="entry name" value="cyt_tran_rel"/>
    <property type="match status" value="1"/>
</dbReference>
<organism evidence="2 3">
    <name type="scientific">Pontibacter toksunensis</name>
    <dbReference type="NCBI Taxonomy" id="1332631"/>
    <lineage>
        <taxon>Bacteria</taxon>
        <taxon>Pseudomonadati</taxon>
        <taxon>Bacteroidota</taxon>
        <taxon>Cytophagia</taxon>
        <taxon>Cytophagales</taxon>
        <taxon>Hymenobacteraceae</taxon>
        <taxon>Pontibacter</taxon>
    </lineage>
</organism>
<sequence>MSKAFVSGKFLPFHKGHHAMIEFALERYDFLTVLVCCIDKGNAALLRYRL</sequence>
<gene>
    <name evidence="2" type="ORF">ACFS7Z_16520</name>
</gene>
<keyword evidence="2" id="KW-0548">Nucleotidyltransferase</keyword>
<evidence type="ECO:0000259" key="1">
    <source>
        <dbReference type="Pfam" id="PF01467"/>
    </source>
</evidence>
<keyword evidence="3" id="KW-1185">Reference proteome</keyword>
<comment type="caution">
    <text evidence="2">The sequence shown here is derived from an EMBL/GenBank/DDBJ whole genome shotgun (WGS) entry which is preliminary data.</text>
</comment>
<protein>
    <submittedName>
        <fullName evidence="2">Adenylyltransferase/cytidyltransferase family protein</fullName>
    </submittedName>
</protein>
<dbReference type="Gene3D" id="3.40.50.620">
    <property type="entry name" value="HUPs"/>
    <property type="match status" value="1"/>
</dbReference>
<dbReference type="GO" id="GO:0016779">
    <property type="term" value="F:nucleotidyltransferase activity"/>
    <property type="evidence" value="ECO:0007669"/>
    <property type="project" value="UniProtKB-KW"/>
</dbReference>
<dbReference type="Proteomes" id="UP001597641">
    <property type="component" value="Unassembled WGS sequence"/>
</dbReference>
<dbReference type="InterPro" id="IPR014729">
    <property type="entry name" value="Rossmann-like_a/b/a_fold"/>
</dbReference>
<dbReference type="RefSeq" id="WP_377486861.1">
    <property type="nucleotide sequence ID" value="NZ_JBHUOX010000013.1"/>
</dbReference>
<proteinExistence type="predicted"/>
<dbReference type="InterPro" id="IPR004821">
    <property type="entry name" value="Cyt_trans-like"/>
</dbReference>
<dbReference type="SUPFAM" id="SSF52374">
    <property type="entry name" value="Nucleotidylyl transferase"/>
    <property type="match status" value="1"/>
</dbReference>
<reference evidence="3" key="1">
    <citation type="journal article" date="2019" name="Int. J. Syst. Evol. Microbiol.">
        <title>The Global Catalogue of Microorganisms (GCM) 10K type strain sequencing project: providing services to taxonomists for standard genome sequencing and annotation.</title>
        <authorList>
            <consortium name="The Broad Institute Genomics Platform"/>
            <consortium name="The Broad Institute Genome Sequencing Center for Infectious Disease"/>
            <person name="Wu L."/>
            <person name="Ma J."/>
        </authorList>
    </citation>
    <scope>NUCLEOTIDE SEQUENCE [LARGE SCALE GENOMIC DNA]</scope>
    <source>
        <strain evidence="3">KCTC 23984</strain>
    </source>
</reference>
<evidence type="ECO:0000313" key="3">
    <source>
        <dbReference type="Proteomes" id="UP001597641"/>
    </source>
</evidence>
<dbReference type="Pfam" id="PF01467">
    <property type="entry name" value="CTP_transf_like"/>
    <property type="match status" value="1"/>
</dbReference>
<feature type="domain" description="Cytidyltransferase-like" evidence="1">
    <location>
        <begin position="6"/>
        <end position="37"/>
    </location>
</feature>